<reference evidence="39" key="1">
    <citation type="submission" date="2025-08" db="UniProtKB">
        <authorList>
            <consortium name="RefSeq"/>
        </authorList>
    </citation>
    <scope>IDENTIFICATION</scope>
</reference>
<evidence type="ECO:0000256" key="3">
    <source>
        <dbReference type="ARBA" id="ARBA00004496"/>
    </source>
</evidence>
<evidence type="ECO:0000313" key="38">
    <source>
        <dbReference type="Proteomes" id="UP000694850"/>
    </source>
</evidence>
<evidence type="ECO:0000256" key="18">
    <source>
        <dbReference type="ARBA" id="ARBA00022859"/>
    </source>
</evidence>
<dbReference type="Pfam" id="PF03731">
    <property type="entry name" value="Ku_N"/>
    <property type="match status" value="1"/>
</dbReference>
<keyword evidence="23" id="KW-0804">Transcription</keyword>
<dbReference type="Gene3D" id="1.10.1600.10">
    <property type="match status" value="1"/>
</dbReference>
<dbReference type="GO" id="GO:0006303">
    <property type="term" value="P:double-strand break repair via nonhomologous end joining"/>
    <property type="evidence" value="ECO:0007669"/>
    <property type="project" value="InterPro"/>
</dbReference>
<dbReference type="GO" id="GO:0043564">
    <property type="term" value="C:Ku70:Ku80 complex"/>
    <property type="evidence" value="ECO:0007669"/>
    <property type="project" value="InterPro"/>
</dbReference>
<evidence type="ECO:0000256" key="16">
    <source>
        <dbReference type="ARBA" id="ARBA00022840"/>
    </source>
</evidence>
<dbReference type="PROSITE" id="PS50800">
    <property type="entry name" value="SAP"/>
    <property type="match status" value="1"/>
</dbReference>
<evidence type="ECO:0000256" key="7">
    <source>
        <dbReference type="ARBA" id="ARBA00022490"/>
    </source>
</evidence>
<evidence type="ECO:0000256" key="19">
    <source>
        <dbReference type="ARBA" id="ARBA00022990"/>
    </source>
</evidence>
<dbReference type="GO" id="GO:0045087">
    <property type="term" value="P:innate immune response"/>
    <property type="evidence" value="ECO:0007669"/>
    <property type="project" value="UniProtKB-KW"/>
</dbReference>
<dbReference type="GO" id="GO:0005694">
    <property type="term" value="C:chromosome"/>
    <property type="evidence" value="ECO:0007669"/>
    <property type="project" value="UniProtKB-SubCell"/>
</dbReference>
<evidence type="ECO:0000256" key="32">
    <source>
        <dbReference type="ARBA" id="ARBA00083456"/>
    </source>
</evidence>
<keyword evidence="19" id="KW-0007">Acetylation</keyword>
<evidence type="ECO:0000256" key="14">
    <source>
        <dbReference type="ARBA" id="ARBA00022801"/>
    </source>
</evidence>
<evidence type="ECO:0000256" key="34">
    <source>
        <dbReference type="ARBA" id="ARBA00083706"/>
    </source>
</evidence>
<dbReference type="InterPro" id="IPR036361">
    <property type="entry name" value="SAP_dom_sf"/>
</dbReference>
<evidence type="ECO:0000256" key="24">
    <source>
        <dbReference type="ARBA" id="ARBA00023172"/>
    </source>
</evidence>
<evidence type="ECO:0000256" key="13">
    <source>
        <dbReference type="ARBA" id="ARBA00022765"/>
    </source>
</evidence>
<feature type="region of interest" description="Disordered" evidence="36">
    <location>
        <begin position="1"/>
        <end position="27"/>
    </location>
</feature>
<keyword evidence="12" id="KW-0227">DNA damage</keyword>
<dbReference type="Gene3D" id="3.40.50.410">
    <property type="entry name" value="von Willebrand factor, type A domain"/>
    <property type="match status" value="1"/>
</dbReference>
<dbReference type="Pfam" id="PF03730">
    <property type="entry name" value="Ku_C"/>
    <property type="match status" value="1"/>
</dbReference>
<evidence type="ECO:0000256" key="5">
    <source>
        <dbReference type="ARBA" id="ARBA00022454"/>
    </source>
</evidence>
<comment type="similarity">
    <text evidence="4">Belongs to the ku70 family.</text>
</comment>
<keyword evidence="27" id="KW-0539">Nucleus</keyword>
<dbReference type="FunFam" id="4.10.970.10:FF:000001">
    <property type="entry name" value="X-ray repair cross-complementing protein 6 isoform X1"/>
    <property type="match status" value="1"/>
</dbReference>
<evidence type="ECO:0000256" key="31">
    <source>
        <dbReference type="ARBA" id="ARBA00080458"/>
    </source>
</evidence>
<dbReference type="GO" id="GO:0000723">
    <property type="term" value="P:telomere maintenance"/>
    <property type="evidence" value="ECO:0007669"/>
    <property type="project" value="InterPro"/>
</dbReference>
<dbReference type="GO" id="GO:0003690">
    <property type="term" value="F:double-stranded DNA binding"/>
    <property type="evidence" value="ECO:0007669"/>
    <property type="project" value="TreeGrafter"/>
</dbReference>
<evidence type="ECO:0000256" key="20">
    <source>
        <dbReference type="ARBA" id="ARBA00023015"/>
    </source>
</evidence>
<dbReference type="InterPro" id="IPR005160">
    <property type="entry name" value="Ku_C"/>
</dbReference>
<evidence type="ECO:0000256" key="30">
    <source>
        <dbReference type="ARBA" id="ARBA00079373"/>
    </source>
</evidence>
<dbReference type="PANTHER" id="PTHR12604">
    <property type="entry name" value="KU AUTOANTIGEN DNA HELICASE"/>
    <property type="match status" value="1"/>
</dbReference>
<dbReference type="CDD" id="cd01458">
    <property type="entry name" value="vWA_ku"/>
    <property type="match status" value="1"/>
</dbReference>
<keyword evidence="21" id="KW-0238">DNA-binding</keyword>
<keyword evidence="15" id="KW-0347">Helicase</keyword>
<keyword evidence="22" id="KW-0010">Activator</keyword>
<dbReference type="InterPro" id="IPR016194">
    <property type="entry name" value="SPOC-like_C_dom_sf"/>
</dbReference>
<dbReference type="SUPFAM" id="SSF68906">
    <property type="entry name" value="SAP domain"/>
    <property type="match status" value="1"/>
</dbReference>
<dbReference type="NCBIfam" id="TIGR00578">
    <property type="entry name" value="ku70"/>
    <property type="match status" value="1"/>
</dbReference>
<evidence type="ECO:0000256" key="17">
    <source>
        <dbReference type="ARBA" id="ARBA00022843"/>
    </source>
</evidence>
<dbReference type="GeneID" id="103197739"/>
<keyword evidence="10" id="KW-0399">Innate immunity</keyword>
<evidence type="ECO:0000256" key="11">
    <source>
        <dbReference type="ARBA" id="ARBA00022741"/>
    </source>
</evidence>
<evidence type="ECO:0000256" key="29">
    <source>
        <dbReference type="ARBA" id="ARBA00071962"/>
    </source>
</evidence>
<evidence type="ECO:0000256" key="9">
    <source>
        <dbReference type="ARBA" id="ARBA00022553"/>
    </source>
</evidence>
<keyword evidence="8" id="KW-1017">Isopeptide bond</keyword>
<evidence type="ECO:0000256" key="27">
    <source>
        <dbReference type="ARBA" id="ARBA00023242"/>
    </source>
</evidence>
<dbReference type="GO" id="GO:0003684">
    <property type="term" value="F:damaged DNA binding"/>
    <property type="evidence" value="ECO:0007669"/>
    <property type="project" value="InterPro"/>
</dbReference>
<sequence length="609" mass="69334">MSGWESYYKNEGDEEEEPQDDSPEAGGEYKYSGRDCLIFLVDASRAMFESQDQDELSPFDMSIQCILSVYTSKIISSDRDLLAVVFYGTEKDKNSVNFKNIYVLQELDNPGARRVLQLDQFKGQEGKKHFQDLIGHGSDYSVSEALWVCANLFSDVQLKMSHKRIMLFTNEDDPHGNDSAKASRARTKAADLRDTGVSLDLMHLKKRGGFDISLFYRDIISVAEGEDTGVYFEESGKLEDLLKKVRAKETKKRALSRLKFKLSKDIALTVGVYNLVQKAIRPSPVRLYRETNEPVKTKTRTFNVNDGSLLLPSDTKRSQTYGSRQIVLEKEETEQLKQFDEPGLILIGFKPLIMLKKHHYLRPALFVYPEEALVNGSTTLFSALLTRCLEKEVMAVCRYTPRRNCPPYFVALVPQEEELDDQKIQVTPPGFQLIFLPYADDKRKVPFTEKVLANPEQIDKMKAIVQKLRFKYRSDSFENPVLQQHFRNLEALALDLMEPEQAVDLTLPKVEAMDKRLGSLVDEFKELVYPPDYNPEGKTTKRKADDEGSGSKRPKVEVSEEELKGHVSRGTLGKLTVPTLKEACRVHGLKGGQKKQELLDALTRHFQEG</sequence>
<dbReference type="PANTHER" id="PTHR12604:SF2">
    <property type="entry name" value="X-RAY REPAIR CROSS-COMPLEMENTING PROTEIN 6"/>
    <property type="match status" value="1"/>
</dbReference>
<dbReference type="GO" id="GO:0003678">
    <property type="term" value="F:DNA helicase activity"/>
    <property type="evidence" value="ECO:0007669"/>
    <property type="project" value="InterPro"/>
</dbReference>
<keyword evidence="28" id="KW-0511">Multifunctional enzyme</keyword>
<evidence type="ECO:0000313" key="39">
    <source>
        <dbReference type="RefSeq" id="XP_007939902.1"/>
    </source>
</evidence>
<dbReference type="Gene3D" id="2.40.290.10">
    <property type="match status" value="1"/>
</dbReference>
<dbReference type="SUPFAM" id="SSF53300">
    <property type="entry name" value="vWA-like"/>
    <property type="match status" value="1"/>
</dbReference>
<dbReference type="SMART" id="SM00559">
    <property type="entry name" value="Ku78"/>
    <property type="match status" value="1"/>
</dbReference>
<dbReference type="GO" id="GO:0016787">
    <property type="term" value="F:hydrolase activity"/>
    <property type="evidence" value="ECO:0007669"/>
    <property type="project" value="UniProtKB-KW"/>
</dbReference>
<dbReference type="InterPro" id="IPR047087">
    <property type="entry name" value="KU70_core_dom"/>
</dbReference>
<dbReference type="Proteomes" id="UP000694850">
    <property type="component" value="Unplaced"/>
</dbReference>
<keyword evidence="7" id="KW-0963">Cytoplasm</keyword>
<dbReference type="PIRSF" id="PIRSF003033">
    <property type="entry name" value="Ku70"/>
    <property type="match status" value="1"/>
</dbReference>
<accession>A0A8B6ZXQ9</accession>
<dbReference type="GO" id="GO:0042162">
    <property type="term" value="F:telomeric DNA binding"/>
    <property type="evidence" value="ECO:0007669"/>
    <property type="project" value="InterPro"/>
</dbReference>
<evidence type="ECO:0000256" key="12">
    <source>
        <dbReference type="ARBA" id="ARBA00022763"/>
    </source>
</evidence>
<feature type="compositionally biased region" description="Acidic residues" evidence="36">
    <location>
        <begin position="12"/>
        <end position="23"/>
    </location>
</feature>
<dbReference type="GO" id="GO:0016829">
    <property type="term" value="F:lyase activity"/>
    <property type="evidence" value="ECO:0007669"/>
    <property type="project" value="UniProtKB-KW"/>
</dbReference>
<dbReference type="InterPro" id="IPR036465">
    <property type="entry name" value="vWFA_dom_sf"/>
</dbReference>
<feature type="domain" description="SAP" evidence="37">
    <location>
        <begin position="572"/>
        <end position="606"/>
    </location>
</feature>
<evidence type="ECO:0000256" key="26">
    <source>
        <dbReference type="ARBA" id="ARBA00023239"/>
    </source>
</evidence>
<evidence type="ECO:0000259" key="37">
    <source>
        <dbReference type="PROSITE" id="PS50800"/>
    </source>
</evidence>
<proteinExistence type="inferred from homology"/>
<keyword evidence="17" id="KW-0832">Ubl conjugation</keyword>
<dbReference type="Pfam" id="PF02735">
    <property type="entry name" value="Ku"/>
    <property type="match status" value="1"/>
</dbReference>
<evidence type="ECO:0000256" key="21">
    <source>
        <dbReference type="ARBA" id="ARBA00023125"/>
    </source>
</evidence>
<dbReference type="InterPro" id="IPR003034">
    <property type="entry name" value="SAP_dom"/>
</dbReference>
<protein>
    <recommendedName>
        <fullName evidence="29">X-ray repair cross-complementing protein 6</fullName>
    </recommendedName>
    <alternativeName>
        <fullName evidence="33">5'-deoxyribose-5-phosphate lyase Ku70</fullName>
    </alternativeName>
    <alternativeName>
        <fullName evidence="32">ATP-dependent DNA helicase 2 subunit 1</fullName>
    </alternativeName>
    <alternativeName>
        <fullName evidence="30">ATP-dependent DNA helicase II 70 kDa subunit</fullName>
    </alternativeName>
    <alternativeName>
        <fullName evidence="34">CTC box-binding factor 75 kDa subunit</fullName>
    </alternativeName>
    <alternativeName>
        <fullName evidence="31">DNA repair protein XRCC6</fullName>
    </alternativeName>
</protein>
<dbReference type="Gene3D" id="4.10.970.10">
    <property type="entry name" value="Ku70, bridge and pillars"/>
    <property type="match status" value="1"/>
</dbReference>
<dbReference type="GO" id="GO:0002684">
    <property type="term" value="P:positive regulation of immune system process"/>
    <property type="evidence" value="ECO:0007669"/>
    <property type="project" value="UniProtKB-ARBA"/>
</dbReference>
<keyword evidence="20" id="KW-0805">Transcription regulation</keyword>
<keyword evidence="38" id="KW-1185">Reference proteome</keyword>
<dbReference type="InterPro" id="IPR006164">
    <property type="entry name" value="DNA_bd_Ku70/Ku80"/>
</dbReference>
<dbReference type="FunFam" id="3.40.50.410:FF:000031">
    <property type="entry name" value="X-ray repair cross-complementing protein 6 isoform X1"/>
    <property type="match status" value="1"/>
</dbReference>
<name>A0A8B6ZXQ9_ORYAF</name>
<comment type="subcellular location">
    <subcellularLocation>
        <location evidence="2">Chromosome</location>
    </subcellularLocation>
    <subcellularLocation>
        <location evidence="3">Cytoplasm</location>
    </subcellularLocation>
    <subcellularLocation>
        <location evidence="1">Nucleus</location>
    </subcellularLocation>
</comment>
<evidence type="ECO:0000256" key="25">
    <source>
        <dbReference type="ARBA" id="ARBA00023204"/>
    </source>
</evidence>
<keyword evidence="24" id="KW-0233">DNA recombination</keyword>
<dbReference type="FunFam" id="2.40.290.10:FF:000010">
    <property type="entry name" value="X-ray repair cross-complementing protein 6"/>
    <property type="match status" value="1"/>
</dbReference>
<keyword evidence="13" id="KW-0013">ADP-ribosylation</keyword>
<feature type="active site" description="Schiff-base intermediate with DNA; for 5'-deoxyribose-5-phosphate lyase activity" evidence="35">
    <location>
        <position position="30"/>
    </location>
</feature>
<evidence type="ECO:0000256" key="33">
    <source>
        <dbReference type="ARBA" id="ARBA00083699"/>
    </source>
</evidence>
<dbReference type="CTD" id="2547"/>
<dbReference type="GO" id="GO:0010212">
    <property type="term" value="P:response to ionizing radiation"/>
    <property type="evidence" value="ECO:0007669"/>
    <property type="project" value="UniProtKB-ARBA"/>
</dbReference>
<dbReference type="Gene3D" id="1.10.720.30">
    <property type="entry name" value="SAP domain"/>
    <property type="match status" value="1"/>
</dbReference>
<feature type="compositionally biased region" description="Basic and acidic residues" evidence="36">
    <location>
        <begin position="538"/>
        <end position="565"/>
    </location>
</feature>
<evidence type="ECO:0000256" key="6">
    <source>
        <dbReference type="ARBA" id="ARBA00022481"/>
    </source>
</evidence>
<dbReference type="RefSeq" id="XP_007939902.1">
    <property type="nucleotide sequence ID" value="XM_007941711.2"/>
</dbReference>
<dbReference type="OrthoDB" id="3249161at2759"/>
<keyword evidence="18" id="KW-0391">Immunity</keyword>
<dbReference type="GO" id="GO:0005524">
    <property type="term" value="F:ATP binding"/>
    <property type="evidence" value="ECO:0007669"/>
    <property type="project" value="UniProtKB-KW"/>
</dbReference>
<keyword evidence="11" id="KW-0547">Nucleotide-binding</keyword>
<keyword evidence="5" id="KW-0158">Chromosome</keyword>
<evidence type="ECO:0000256" key="22">
    <source>
        <dbReference type="ARBA" id="ARBA00023159"/>
    </source>
</evidence>
<evidence type="ECO:0000256" key="4">
    <source>
        <dbReference type="ARBA" id="ARBA00005240"/>
    </source>
</evidence>
<evidence type="ECO:0000256" key="23">
    <source>
        <dbReference type="ARBA" id="ARBA00023163"/>
    </source>
</evidence>
<evidence type="ECO:0000256" key="36">
    <source>
        <dbReference type="SAM" id="MobiDB-lite"/>
    </source>
</evidence>
<gene>
    <name evidence="39" type="primary">XRCC6</name>
</gene>
<keyword evidence="14" id="KW-0378">Hydrolase</keyword>
<dbReference type="AlphaFoldDB" id="A0A8B6ZXQ9"/>
<dbReference type="GO" id="GO:0006310">
    <property type="term" value="P:DNA recombination"/>
    <property type="evidence" value="ECO:0007669"/>
    <property type="project" value="UniProtKB-KW"/>
</dbReference>
<dbReference type="CDD" id="cd00788">
    <property type="entry name" value="KU70"/>
    <property type="match status" value="1"/>
</dbReference>
<dbReference type="InterPro" id="IPR005161">
    <property type="entry name" value="Ku_N"/>
</dbReference>
<evidence type="ECO:0000256" key="28">
    <source>
        <dbReference type="ARBA" id="ARBA00023268"/>
    </source>
</evidence>
<dbReference type="SUPFAM" id="SSF100939">
    <property type="entry name" value="SPOC domain-like"/>
    <property type="match status" value="1"/>
</dbReference>
<evidence type="ECO:0000256" key="2">
    <source>
        <dbReference type="ARBA" id="ARBA00004286"/>
    </source>
</evidence>
<evidence type="ECO:0000256" key="8">
    <source>
        <dbReference type="ARBA" id="ARBA00022499"/>
    </source>
</evidence>
<dbReference type="Pfam" id="PF02037">
    <property type="entry name" value="SAP"/>
    <property type="match status" value="1"/>
</dbReference>
<dbReference type="FunFam" id="1.10.1600.10:FF:000001">
    <property type="entry name" value="X-ray repair cross-complementing protein 6 isoform X2"/>
    <property type="match status" value="1"/>
</dbReference>
<keyword evidence="26" id="KW-0456">Lyase</keyword>
<keyword evidence="16" id="KW-0067">ATP-binding</keyword>
<evidence type="ECO:0000256" key="35">
    <source>
        <dbReference type="PIRSR" id="PIRSR003033-1"/>
    </source>
</evidence>
<dbReference type="GO" id="GO:0005737">
    <property type="term" value="C:cytoplasm"/>
    <property type="evidence" value="ECO:0007669"/>
    <property type="project" value="UniProtKB-SubCell"/>
</dbReference>
<keyword evidence="9" id="KW-0597">Phosphoprotein</keyword>
<keyword evidence="6" id="KW-0488">Methylation</keyword>
<keyword evidence="25" id="KW-0234">DNA repair</keyword>
<evidence type="ECO:0000256" key="10">
    <source>
        <dbReference type="ARBA" id="ARBA00022588"/>
    </source>
</evidence>
<dbReference type="InterPro" id="IPR027388">
    <property type="entry name" value="Ku70_bridge/pillars_dom_sf"/>
</dbReference>
<organism evidence="38 39">
    <name type="scientific">Orycteropus afer afer</name>
    <dbReference type="NCBI Taxonomy" id="1230840"/>
    <lineage>
        <taxon>Eukaryota</taxon>
        <taxon>Metazoa</taxon>
        <taxon>Chordata</taxon>
        <taxon>Craniata</taxon>
        <taxon>Vertebrata</taxon>
        <taxon>Euteleostomi</taxon>
        <taxon>Mammalia</taxon>
        <taxon>Eutheria</taxon>
        <taxon>Afrotheria</taxon>
        <taxon>Tubulidentata</taxon>
        <taxon>Orycteropodidae</taxon>
        <taxon>Orycteropus</taxon>
    </lineage>
</organism>
<dbReference type="FunFam" id="1.10.720.30:FF:000007">
    <property type="entry name" value="X-ray repair cross complementing 6"/>
    <property type="match status" value="1"/>
</dbReference>
<feature type="region of interest" description="Disordered" evidence="36">
    <location>
        <begin position="531"/>
        <end position="571"/>
    </location>
</feature>
<dbReference type="InterPro" id="IPR006165">
    <property type="entry name" value="Ku70"/>
</dbReference>
<evidence type="ECO:0000256" key="15">
    <source>
        <dbReference type="ARBA" id="ARBA00022806"/>
    </source>
</evidence>
<evidence type="ECO:0000256" key="1">
    <source>
        <dbReference type="ARBA" id="ARBA00004123"/>
    </source>
</evidence>